<gene>
    <name evidence="2" type="ORF">ElP_66100</name>
</gene>
<sequence precursor="true">MTLRPFDRTRRAVAAAALGLAMLSLATGCDPRALAYFLQPFEPKVDPPGPSLKGKKVVILTHATTGTRGDFPDLEADLAKGLGRALAAEVKKIEVVPYPKVKVWADGHPNYTDPAAAGIDFDADAVVFLEVEGMEIDNPSSPGLFQGLSRIHVKVFELTTPTDEKGKPIPGRDEEILVTYDQVLESNFPRTQGAMPISATVNRTAFRRKFMEVVLSELSWQFIPHANADTIQDTSL</sequence>
<reference evidence="2 3" key="1">
    <citation type="submission" date="2019-02" db="EMBL/GenBank/DDBJ databases">
        <title>Deep-cultivation of Planctomycetes and their phenomic and genomic characterization uncovers novel biology.</title>
        <authorList>
            <person name="Wiegand S."/>
            <person name="Jogler M."/>
            <person name="Boedeker C."/>
            <person name="Pinto D."/>
            <person name="Vollmers J."/>
            <person name="Rivas-Marin E."/>
            <person name="Kohn T."/>
            <person name="Peeters S.H."/>
            <person name="Heuer A."/>
            <person name="Rast P."/>
            <person name="Oberbeckmann S."/>
            <person name="Bunk B."/>
            <person name="Jeske O."/>
            <person name="Meyerdierks A."/>
            <person name="Storesund J.E."/>
            <person name="Kallscheuer N."/>
            <person name="Luecker S."/>
            <person name="Lage O.M."/>
            <person name="Pohl T."/>
            <person name="Merkel B.J."/>
            <person name="Hornburger P."/>
            <person name="Mueller R.-W."/>
            <person name="Bruemmer F."/>
            <person name="Labrenz M."/>
            <person name="Spormann A.M."/>
            <person name="Op den Camp H."/>
            <person name="Overmann J."/>
            <person name="Amann R."/>
            <person name="Jetten M.S.M."/>
            <person name="Mascher T."/>
            <person name="Medema M.H."/>
            <person name="Devos D.P."/>
            <person name="Kaster A.-K."/>
            <person name="Ovreas L."/>
            <person name="Rohde M."/>
            <person name="Galperin M.Y."/>
            <person name="Jogler C."/>
        </authorList>
    </citation>
    <scope>NUCLEOTIDE SEQUENCE [LARGE SCALE GENOMIC DNA]</scope>
    <source>
        <strain evidence="2 3">ElP</strain>
    </source>
</reference>
<feature type="signal peptide" evidence="1">
    <location>
        <begin position="1"/>
        <end position="26"/>
    </location>
</feature>
<accession>A0A518HCR3</accession>
<dbReference type="RefSeq" id="WP_145277321.1">
    <property type="nucleotide sequence ID" value="NZ_CP036426.1"/>
</dbReference>
<dbReference type="AlphaFoldDB" id="A0A518HCR3"/>
<dbReference type="EMBL" id="CP036426">
    <property type="protein sequence ID" value="QDV38655.1"/>
    <property type="molecule type" value="Genomic_DNA"/>
</dbReference>
<evidence type="ECO:0000313" key="2">
    <source>
        <dbReference type="EMBL" id="QDV38655.1"/>
    </source>
</evidence>
<evidence type="ECO:0000313" key="3">
    <source>
        <dbReference type="Proteomes" id="UP000317835"/>
    </source>
</evidence>
<keyword evidence="1" id="KW-0732">Signal</keyword>
<keyword evidence="3" id="KW-1185">Reference proteome</keyword>
<proteinExistence type="predicted"/>
<dbReference type="PROSITE" id="PS51257">
    <property type="entry name" value="PROKAR_LIPOPROTEIN"/>
    <property type="match status" value="1"/>
</dbReference>
<feature type="chain" id="PRO_5021891986" evidence="1">
    <location>
        <begin position="27"/>
        <end position="236"/>
    </location>
</feature>
<organism evidence="2 3">
    <name type="scientific">Tautonia plasticadhaerens</name>
    <dbReference type="NCBI Taxonomy" id="2527974"/>
    <lineage>
        <taxon>Bacteria</taxon>
        <taxon>Pseudomonadati</taxon>
        <taxon>Planctomycetota</taxon>
        <taxon>Planctomycetia</taxon>
        <taxon>Isosphaerales</taxon>
        <taxon>Isosphaeraceae</taxon>
        <taxon>Tautonia</taxon>
    </lineage>
</organism>
<dbReference type="Proteomes" id="UP000317835">
    <property type="component" value="Chromosome"/>
</dbReference>
<evidence type="ECO:0000256" key="1">
    <source>
        <dbReference type="SAM" id="SignalP"/>
    </source>
</evidence>
<dbReference type="KEGG" id="tpla:ElP_66100"/>
<protein>
    <submittedName>
        <fullName evidence="2">Uncharacterized protein</fullName>
    </submittedName>
</protein>
<name>A0A518HCR3_9BACT</name>
<dbReference type="OrthoDB" id="262693at2"/>